<feature type="domain" description="Vanin C-terminal" evidence="3">
    <location>
        <begin position="251"/>
        <end position="393"/>
    </location>
</feature>
<protein>
    <submittedName>
        <fullName evidence="4">(apollo) hypothetical protein</fullName>
    </submittedName>
</protein>
<proteinExistence type="predicted"/>
<keyword evidence="2" id="KW-1133">Transmembrane helix</keyword>
<evidence type="ECO:0000256" key="1">
    <source>
        <dbReference type="ARBA" id="ARBA00022801"/>
    </source>
</evidence>
<organism evidence="4 5">
    <name type="scientific">Parnassius apollo</name>
    <name type="common">Apollo butterfly</name>
    <name type="synonym">Papilio apollo</name>
    <dbReference type="NCBI Taxonomy" id="110799"/>
    <lineage>
        <taxon>Eukaryota</taxon>
        <taxon>Metazoa</taxon>
        <taxon>Ecdysozoa</taxon>
        <taxon>Arthropoda</taxon>
        <taxon>Hexapoda</taxon>
        <taxon>Insecta</taxon>
        <taxon>Pterygota</taxon>
        <taxon>Neoptera</taxon>
        <taxon>Endopterygota</taxon>
        <taxon>Lepidoptera</taxon>
        <taxon>Glossata</taxon>
        <taxon>Ditrysia</taxon>
        <taxon>Papilionoidea</taxon>
        <taxon>Papilionidae</taxon>
        <taxon>Parnassiinae</taxon>
        <taxon>Parnassini</taxon>
        <taxon>Parnassius</taxon>
        <taxon>Parnassius</taxon>
    </lineage>
</organism>
<dbReference type="InterPro" id="IPR040154">
    <property type="entry name" value="Biotinidase/VNN"/>
</dbReference>
<keyword evidence="5" id="KW-1185">Reference proteome</keyword>
<dbReference type="AlphaFoldDB" id="A0A8S3X5R4"/>
<feature type="transmembrane region" description="Helical" evidence="2">
    <location>
        <begin position="430"/>
        <end position="447"/>
    </location>
</feature>
<sequence>MVTYKAAIVNGNFKNGIKDFAVQIMEASKQHADVVLLSSEVSGLESCPHVACASDNYDELVRDASHMAKKFDLYIVMHLYEKMRCKSSEELIRSNLVFDRKGAVVANYRKPLNIQALCNATSTKMASFTTDFDVNFLILMNEDIVLQDLTSFKNMNFIVTGGSTADMMYLRGNQLIPSWAYMSNANVISDSGIFAGRTGFKTGLVIELNKIGQDKSERLSLNPVDLRDLPAEDLSQHIIRPLDLEASFQGYKEVVCHGNLCCEFYVKTREIDAKARDAHYGLAVFDGTRQMGAHYIGAQSCKILACAALYKRTCNPSPENSINVTFEKLSVRGNFTRHSAQFPVILTTETSIPTDSVVFDTKTVNDIQKVAVELSDAKNILKFGIFGRDFSKDFYEDFSMNSNNTDIKSQEISDFYEYIFNEDFIEFFDYLWIRIRVVIFIMSIYILEMM</sequence>
<gene>
    <name evidence="4" type="ORF">PAPOLLO_LOCUS12820</name>
</gene>
<comment type="caution">
    <text evidence="4">The sequence shown here is derived from an EMBL/GenBank/DDBJ whole genome shotgun (WGS) entry which is preliminary data.</text>
</comment>
<name>A0A8S3X5R4_PARAO</name>
<keyword evidence="1" id="KW-0378">Hydrolase</keyword>
<accession>A0A8S3X5R4</accession>
<keyword evidence="2" id="KW-0812">Transmembrane</keyword>
<dbReference type="PANTHER" id="PTHR10609:SF14">
    <property type="entry name" value="BIOTINIDASE"/>
    <property type="match status" value="1"/>
</dbReference>
<dbReference type="Proteomes" id="UP000691718">
    <property type="component" value="Unassembled WGS sequence"/>
</dbReference>
<evidence type="ECO:0000256" key="2">
    <source>
        <dbReference type="SAM" id="Phobius"/>
    </source>
</evidence>
<dbReference type="OrthoDB" id="10250282at2759"/>
<dbReference type="InterPro" id="IPR043957">
    <property type="entry name" value="Vanin_C"/>
</dbReference>
<dbReference type="GO" id="GO:0016787">
    <property type="term" value="F:hydrolase activity"/>
    <property type="evidence" value="ECO:0007669"/>
    <property type="project" value="UniProtKB-KW"/>
</dbReference>
<reference evidence="4" key="1">
    <citation type="submission" date="2021-04" db="EMBL/GenBank/DDBJ databases">
        <authorList>
            <person name="Tunstrom K."/>
        </authorList>
    </citation>
    <scope>NUCLEOTIDE SEQUENCE</scope>
</reference>
<dbReference type="PANTHER" id="PTHR10609">
    <property type="entry name" value="BIOTINIDASE-RELATED"/>
    <property type="match status" value="1"/>
</dbReference>
<evidence type="ECO:0000313" key="4">
    <source>
        <dbReference type="EMBL" id="CAG4995462.1"/>
    </source>
</evidence>
<evidence type="ECO:0000313" key="5">
    <source>
        <dbReference type="Proteomes" id="UP000691718"/>
    </source>
</evidence>
<dbReference type="EMBL" id="CAJQZP010000904">
    <property type="protein sequence ID" value="CAG4995462.1"/>
    <property type="molecule type" value="Genomic_DNA"/>
</dbReference>
<dbReference type="Pfam" id="PF19018">
    <property type="entry name" value="Vanin_C"/>
    <property type="match status" value="1"/>
</dbReference>
<keyword evidence="2" id="KW-0472">Membrane</keyword>
<evidence type="ECO:0000259" key="3">
    <source>
        <dbReference type="Pfam" id="PF19018"/>
    </source>
</evidence>